<name>A0A8G2EY02_9PROT</name>
<organism evidence="10 11">
    <name type="scientific">Thalassobaculum litoreum DSM 18839</name>
    <dbReference type="NCBI Taxonomy" id="1123362"/>
    <lineage>
        <taxon>Bacteria</taxon>
        <taxon>Pseudomonadati</taxon>
        <taxon>Pseudomonadota</taxon>
        <taxon>Alphaproteobacteria</taxon>
        <taxon>Rhodospirillales</taxon>
        <taxon>Thalassobaculaceae</taxon>
        <taxon>Thalassobaculum</taxon>
    </lineage>
</organism>
<dbReference type="InterPro" id="IPR036259">
    <property type="entry name" value="MFS_trans_sf"/>
</dbReference>
<protein>
    <recommendedName>
        <fullName evidence="8">Bcr/CflA family efflux transporter</fullName>
    </recommendedName>
</protein>
<dbReference type="GO" id="GO:0042910">
    <property type="term" value="F:xenobiotic transmembrane transporter activity"/>
    <property type="evidence" value="ECO:0007669"/>
    <property type="project" value="InterPro"/>
</dbReference>
<dbReference type="Pfam" id="PF07690">
    <property type="entry name" value="MFS_1"/>
    <property type="match status" value="1"/>
</dbReference>
<keyword evidence="6 8" id="KW-1133">Transmembrane helix</keyword>
<dbReference type="Proteomes" id="UP000198615">
    <property type="component" value="Unassembled WGS sequence"/>
</dbReference>
<evidence type="ECO:0000256" key="7">
    <source>
        <dbReference type="ARBA" id="ARBA00023136"/>
    </source>
</evidence>
<evidence type="ECO:0000256" key="4">
    <source>
        <dbReference type="ARBA" id="ARBA00022475"/>
    </source>
</evidence>
<dbReference type="InterPro" id="IPR050189">
    <property type="entry name" value="MFS_Efflux_Transporters"/>
</dbReference>
<feature type="transmembrane region" description="Helical" evidence="8">
    <location>
        <begin position="248"/>
        <end position="266"/>
    </location>
</feature>
<feature type="transmembrane region" description="Helical" evidence="8">
    <location>
        <begin position="305"/>
        <end position="321"/>
    </location>
</feature>
<proteinExistence type="inferred from homology"/>
<evidence type="ECO:0000256" key="6">
    <source>
        <dbReference type="ARBA" id="ARBA00022989"/>
    </source>
</evidence>
<dbReference type="InterPro" id="IPR011701">
    <property type="entry name" value="MFS"/>
</dbReference>
<dbReference type="CDD" id="cd17320">
    <property type="entry name" value="MFS_MdfA_MDR_like"/>
    <property type="match status" value="1"/>
</dbReference>
<reference evidence="10 11" key="1">
    <citation type="submission" date="2016-10" db="EMBL/GenBank/DDBJ databases">
        <authorList>
            <person name="Varghese N."/>
            <person name="Submissions S."/>
        </authorList>
    </citation>
    <scope>NUCLEOTIDE SEQUENCE [LARGE SCALE GENOMIC DNA]</scope>
    <source>
        <strain evidence="10 11">DSM 18839</strain>
    </source>
</reference>
<dbReference type="AlphaFoldDB" id="A0A8G2EY02"/>
<dbReference type="EMBL" id="FNBW01000016">
    <property type="protein sequence ID" value="SDG39860.1"/>
    <property type="molecule type" value="Genomic_DNA"/>
</dbReference>
<evidence type="ECO:0000256" key="2">
    <source>
        <dbReference type="ARBA" id="ARBA00006236"/>
    </source>
</evidence>
<dbReference type="OrthoDB" id="9800416at2"/>
<feature type="transmembrane region" description="Helical" evidence="8">
    <location>
        <begin position="100"/>
        <end position="121"/>
    </location>
</feature>
<dbReference type="SUPFAM" id="SSF103473">
    <property type="entry name" value="MFS general substrate transporter"/>
    <property type="match status" value="1"/>
</dbReference>
<dbReference type="GO" id="GO:0005886">
    <property type="term" value="C:plasma membrane"/>
    <property type="evidence" value="ECO:0007669"/>
    <property type="project" value="UniProtKB-SubCell"/>
</dbReference>
<feature type="transmembrane region" description="Helical" evidence="8">
    <location>
        <begin position="133"/>
        <end position="155"/>
    </location>
</feature>
<dbReference type="InterPro" id="IPR020846">
    <property type="entry name" value="MFS_dom"/>
</dbReference>
<evidence type="ECO:0000256" key="3">
    <source>
        <dbReference type="ARBA" id="ARBA00022448"/>
    </source>
</evidence>
<keyword evidence="11" id="KW-1185">Reference proteome</keyword>
<keyword evidence="4" id="KW-1003">Cell membrane</keyword>
<keyword evidence="8" id="KW-0997">Cell inner membrane</keyword>
<dbReference type="PROSITE" id="PS50850">
    <property type="entry name" value="MFS"/>
    <property type="match status" value="1"/>
</dbReference>
<evidence type="ECO:0000256" key="5">
    <source>
        <dbReference type="ARBA" id="ARBA00022692"/>
    </source>
</evidence>
<keyword evidence="7 8" id="KW-0472">Membrane</keyword>
<feature type="transmembrane region" description="Helical" evidence="8">
    <location>
        <begin position="342"/>
        <end position="362"/>
    </location>
</feature>
<dbReference type="InterPro" id="IPR004812">
    <property type="entry name" value="Efflux_drug-R_Bcr/CmlA"/>
</dbReference>
<gene>
    <name evidence="10" type="ORF">SAMN05660686_04266</name>
</gene>
<dbReference type="PANTHER" id="PTHR43124">
    <property type="entry name" value="PURINE EFFLUX PUMP PBUE"/>
    <property type="match status" value="1"/>
</dbReference>
<feature type="transmembrane region" description="Helical" evidence="8">
    <location>
        <begin position="278"/>
        <end position="299"/>
    </location>
</feature>
<evidence type="ECO:0000313" key="11">
    <source>
        <dbReference type="Proteomes" id="UP000198615"/>
    </source>
</evidence>
<keyword evidence="3 8" id="KW-0813">Transport</keyword>
<dbReference type="GO" id="GO:1990961">
    <property type="term" value="P:xenobiotic detoxification by transmembrane export across the plasma membrane"/>
    <property type="evidence" value="ECO:0007669"/>
    <property type="project" value="InterPro"/>
</dbReference>
<keyword evidence="5 8" id="KW-0812">Transmembrane</keyword>
<evidence type="ECO:0000259" key="9">
    <source>
        <dbReference type="PROSITE" id="PS50850"/>
    </source>
</evidence>
<evidence type="ECO:0000256" key="1">
    <source>
        <dbReference type="ARBA" id="ARBA00004651"/>
    </source>
</evidence>
<comment type="subcellular location">
    <subcellularLocation>
        <location evidence="8">Cell inner membrane</location>
        <topology evidence="8">Multi-pass membrane protein</topology>
    </subcellularLocation>
    <subcellularLocation>
        <location evidence="1">Cell membrane</location>
        <topology evidence="1">Multi-pass membrane protein</topology>
    </subcellularLocation>
</comment>
<feature type="transmembrane region" description="Helical" evidence="8">
    <location>
        <begin position="212"/>
        <end position="236"/>
    </location>
</feature>
<feature type="transmembrane region" description="Helical" evidence="8">
    <location>
        <begin position="75"/>
        <end position="94"/>
    </location>
</feature>
<comment type="caution">
    <text evidence="10">The sequence shown here is derived from an EMBL/GenBank/DDBJ whole genome shotgun (WGS) entry which is preliminary data.</text>
</comment>
<dbReference type="Gene3D" id="1.20.1720.10">
    <property type="entry name" value="Multidrug resistance protein D"/>
    <property type="match status" value="1"/>
</dbReference>
<accession>A0A8G2EY02</accession>
<dbReference type="RefSeq" id="WP_028794550.1">
    <property type="nucleotide sequence ID" value="NZ_FNBW01000016.1"/>
</dbReference>
<feature type="domain" description="Major facilitator superfamily (MFS) profile" evidence="9">
    <location>
        <begin position="9"/>
        <end position="396"/>
    </location>
</feature>
<feature type="transmembrane region" description="Helical" evidence="8">
    <location>
        <begin position="12"/>
        <end position="31"/>
    </location>
</feature>
<comment type="similarity">
    <text evidence="2 8">Belongs to the major facilitator superfamily. Bcr/CmlA family.</text>
</comment>
<sequence length="396" mass="41442">MSDKPLPPPIWILIVATATGPLALNIFVPSMPGLVDVFDTDYAMVQLALTSYLVAVGVAQLVYGPISDRFGRRPALLGGLIVYAFANIACMFAWSIESLIAARVLQAIGGCAGMVLGRAIVRDVYDRNRAASAIAVITMAMAVAPAMGPAIGGLIDAHFGWQATFLVPLAVGLLVLAGAWFRLNETNTHPIPTIDVTAMLRNYASLLRSRAYIGYAANTAMSVGAFFSFIAGAPYVMIEVLHAGPEVYGFYFVLISVGYMTGNFLASRLSNKLGVDRMIPLGVGVSLVGAVTGFSLMMAGLVNPVVVFVPMCVVAIGNGLSQPNGIAGAVSVNPTIAGAASGLMGFGQMVIGACFTVAVGYFQNDHDHAAMSSMILFATVSSLLFYLLARTAPRGE</sequence>
<evidence type="ECO:0000313" key="10">
    <source>
        <dbReference type="EMBL" id="SDG39860.1"/>
    </source>
</evidence>
<feature type="transmembrane region" description="Helical" evidence="8">
    <location>
        <begin position="161"/>
        <end position="181"/>
    </location>
</feature>
<feature type="transmembrane region" description="Helical" evidence="8">
    <location>
        <begin position="43"/>
        <end position="63"/>
    </location>
</feature>
<dbReference type="NCBIfam" id="TIGR00710">
    <property type="entry name" value="efflux_Bcr_CflA"/>
    <property type="match status" value="1"/>
</dbReference>
<feature type="transmembrane region" description="Helical" evidence="8">
    <location>
        <begin position="368"/>
        <end position="389"/>
    </location>
</feature>
<evidence type="ECO:0000256" key="8">
    <source>
        <dbReference type="RuleBase" id="RU365088"/>
    </source>
</evidence>
<dbReference type="PANTHER" id="PTHR43124:SF3">
    <property type="entry name" value="CHLORAMPHENICOL EFFLUX PUMP RV0191"/>
    <property type="match status" value="1"/>
</dbReference>